<protein>
    <submittedName>
        <fullName evidence="1">Uncharacterized protein</fullName>
    </submittedName>
</protein>
<accession>A0A1B0BEY5</accession>
<evidence type="ECO:0000313" key="1">
    <source>
        <dbReference type="EnsemblMetazoa" id="GPPI027876-PA"/>
    </source>
</evidence>
<name>A0A1B0BEY5_9MUSC</name>
<sequence length="165" mass="19431">MPSRLRACRTPIVCKSRIKIMIMALAEERMVLKDGEEEEEEEIYNYFKFLHNYTSVLTDMTILTTLLTSTRKYSMPYKGLSSLTYTLSMGNNERLLRTIGKGTSRDEDEDEDEKQREITMKWQVCQQVLRLWVTLQELIARIVYYANDWLLRVICQSKQGVLQAE</sequence>
<dbReference type="EMBL" id="JXJN01013115">
    <property type="status" value="NOT_ANNOTATED_CDS"/>
    <property type="molecule type" value="Genomic_DNA"/>
</dbReference>
<dbReference type="AlphaFoldDB" id="A0A1B0BEY5"/>
<reference evidence="2" key="1">
    <citation type="submission" date="2015-01" db="EMBL/GenBank/DDBJ databases">
        <authorList>
            <person name="Aksoy S."/>
            <person name="Warren W."/>
            <person name="Wilson R.K."/>
        </authorList>
    </citation>
    <scope>NUCLEOTIDE SEQUENCE [LARGE SCALE GENOMIC DNA]</scope>
    <source>
        <strain evidence="2">IAEA</strain>
    </source>
</reference>
<organism evidence="1 2">
    <name type="scientific">Glossina palpalis gambiensis</name>
    <dbReference type="NCBI Taxonomy" id="67801"/>
    <lineage>
        <taxon>Eukaryota</taxon>
        <taxon>Metazoa</taxon>
        <taxon>Ecdysozoa</taxon>
        <taxon>Arthropoda</taxon>
        <taxon>Hexapoda</taxon>
        <taxon>Insecta</taxon>
        <taxon>Pterygota</taxon>
        <taxon>Neoptera</taxon>
        <taxon>Endopterygota</taxon>
        <taxon>Diptera</taxon>
        <taxon>Brachycera</taxon>
        <taxon>Muscomorpha</taxon>
        <taxon>Hippoboscoidea</taxon>
        <taxon>Glossinidae</taxon>
        <taxon>Glossina</taxon>
    </lineage>
</organism>
<proteinExistence type="predicted"/>
<keyword evidence="2" id="KW-1185">Reference proteome</keyword>
<dbReference type="Proteomes" id="UP000092460">
    <property type="component" value="Unassembled WGS sequence"/>
</dbReference>
<dbReference type="VEuPathDB" id="VectorBase:GPPI027876"/>
<dbReference type="EnsemblMetazoa" id="GPPI027876-RA">
    <property type="protein sequence ID" value="GPPI027876-PA"/>
    <property type="gene ID" value="GPPI027876"/>
</dbReference>
<evidence type="ECO:0000313" key="2">
    <source>
        <dbReference type="Proteomes" id="UP000092460"/>
    </source>
</evidence>
<reference evidence="1" key="2">
    <citation type="submission" date="2020-05" db="UniProtKB">
        <authorList>
            <consortium name="EnsemblMetazoa"/>
        </authorList>
    </citation>
    <scope>IDENTIFICATION</scope>
    <source>
        <strain evidence="1">IAEA</strain>
    </source>
</reference>